<keyword evidence="5 7" id="KW-1133">Transmembrane helix</keyword>
<protein>
    <submittedName>
        <fullName evidence="10">FtsX-like permease family protein</fullName>
    </submittedName>
</protein>
<dbReference type="EMBL" id="FXXQ01000001">
    <property type="protein sequence ID" value="SMX21916.1"/>
    <property type="molecule type" value="Genomic_DNA"/>
</dbReference>
<dbReference type="PANTHER" id="PTHR30489:SF0">
    <property type="entry name" value="LIPOPROTEIN-RELEASING SYSTEM TRANSMEMBRANE PROTEIN LOLE"/>
    <property type="match status" value="1"/>
</dbReference>
<feature type="transmembrane region" description="Helical" evidence="7">
    <location>
        <begin position="269"/>
        <end position="290"/>
    </location>
</feature>
<feature type="transmembrane region" description="Helical" evidence="7">
    <location>
        <begin position="311"/>
        <end position="332"/>
    </location>
</feature>
<evidence type="ECO:0000259" key="9">
    <source>
        <dbReference type="Pfam" id="PF12704"/>
    </source>
</evidence>
<dbReference type="Pfam" id="PF02687">
    <property type="entry name" value="FtsX"/>
    <property type="match status" value="2"/>
</dbReference>
<keyword evidence="6 7" id="KW-0472">Membrane</keyword>
<keyword evidence="11" id="KW-1185">Reference proteome</keyword>
<feature type="transmembrane region" description="Helical" evidence="7">
    <location>
        <begin position="711"/>
        <end position="735"/>
    </location>
</feature>
<evidence type="ECO:0000256" key="6">
    <source>
        <dbReference type="ARBA" id="ARBA00023136"/>
    </source>
</evidence>
<evidence type="ECO:0000313" key="11">
    <source>
        <dbReference type="Proteomes" id="UP000201838"/>
    </source>
</evidence>
<sequence>MHPLNRKLLRDLLRLRGQVFAVALVVASGVALLVMSLSTLTSLQATTDAYYERYSFAEVFAGVRRAPMRLTDRIARIPGVQTVETRISALTTVEIASMSEPVMAHLLSVPDDREPLLNRFALLTGRSPLADRDDEAVLHAPFAQAHGLVPGDSIRVLLNGTQRKVRVVGIALSPEFVYAIAPGGLMPDDRRYGIVWMGRETLAAAYDMQGAFNDVTLSLLRDVDPKPVITDLDDLLEDHGGSGAIARADQISNWFLMNEFDQLRTMATILPGIFLSVAAFLTNAILARIITVERREIALMKAFGYTDLQVGWHYTMLALAMTAVGVLLGWGAGAALGRYNTEIYTQFFRFPFLFYRPSGTEFALSAIVAFGAGLLGAIGAVRQVLRLVPAQAMRPPAPERFREVALPHAVVEALDSPTRIILRHIIRNPLRAGVTVVGVALSVAVLVMAMQWNDAIYLLVRNHFQQSQHQDMVVGFRGTRADSARHALLSLPGVLAVEPMRLVAADITNGRTRHRGGLTALPEDSRLQLIHDVRGWKVPVPTGGVVLGRLLAEKLDVKPGDTVEVEILERDHRRFELTVAGIHETWIAMPAYVSLAQLNRLLGDPPSFEYASLLVDAADEGPLYDALRALPGLATVTVKHNAIQTMFETIGETILIFSGFFVLFSSALAYGVVYNAARVALSERGRELATLRVLGFTRAEVSYILIGETALLVMIALPLGCLAGYGLVAIIVQAFETELFRLPFVIPPTAFGKAVLVIIIASAVSAAVVRRRLDRLDLISVLKTRE</sequence>
<dbReference type="RefSeq" id="WP_093971945.1">
    <property type="nucleotide sequence ID" value="NZ_FXXQ01000001.1"/>
</dbReference>
<evidence type="ECO:0000259" key="8">
    <source>
        <dbReference type="Pfam" id="PF02687"/>
    </source>
</evidence>
<dbReference type="InterPro" id="IPR025857">
    <property type="entry name" value="MacB_PCD"/>
</dbReference>
<keyword evidence="4 7" id="KW-0812">Transmembrane</keyword>
<feature type="transmembrane region" description="Helical" evidence="7">
    <location>
        <begin position="362"/>
        <end position="385"/>
    </location>
</feature>
<gene>
    <name evidence="10" type="ORF">BOA8489_00003</name>
</gene>
<feature type="transmembrane region" description="Helical" evidence="7">
    <location>
        <begin position="432"/>
        <end position="452"/>
    </location>
</feature>
<accession>A0A238IUH3</accession>
<evidence type="ECO:0000256" key="5">
    <source>
        <dbReference type="ARBA" id="ARBA00022989"/>
    </source>
</evidence>
<evidence type="ECO:0000256" key="2">
    <source>
        <dbReference type="ARBA" id="ARBA00005236"/>
    </source>
</evidence>
<evidence type="ECO:0000256" key="7">
    <source>
        <dbReference type="SAM" id="Phobius"/>
    </source>
</evidence>
<comment type="subcellular location">
    <subcellularLocation>
        <location evidence="1">Cell membrane</location>
        <topology evidence="1">Multi-pass membrane protein</topology>
    </subcellularLocation>
</comment>
<evidence type="ECO:0000313" key="10">
    <source>
        <dbReference type="EMBL" id="SMX21916.1"/>
    </source>
</evidence>
<organism evidence="10 11">
    <name type="scientific">Boseongicola aestuarii</name>
    <dbReference type="NCBI Taxonomy" id="1470561"/>
    <lineage>
        <taxon>Bacteria</taxon>
        <taxon>Pseudomonadati</taxon>
        <taxon>Pseudomonadota</taxon>
        <taxon>Alphaproteobacteria</taxon>
        <taxon>Rhodobacterales</taxon>
        <taxon>Paracoccaceae</taxon>
        <taxon>Boseongicola</taxon>
    </lineage>
</organism>
<feature type="transmembrane region" description="Helical" evidence="7">
    <location>
        <begin position="20"/>
        <end position="40"/>
    </location>
</feature>
<keyword evidence="3" id="KW-1003">Cell membrane</keyword>
<feature type="domain" description="MacB-like periplasmic core" evidence="9">
    <location>
        <begin position="434"/>
        <end position="602"/>
    </location>
</feature>
<name>A0A238IUH3_9RHOB</name>
<dbReference type="GO" id="GO:0044874">
    <property type="term" value="P:lipoprotein localization to outer membrane"/>
    <property type="evidence" value="ECO:0007669"/>
    <property type="project" value="TreeGrafter"/>
</dbReference>
<dbReference type="Pfam" id="PF12704">
    <property type="entry name" value="MacB_PCD"/>
    <property type="match status" value="2"/>
</dbReference>
<feature type="domain" description="ABC3 transporter permease C-terminal" evidence="8">
    <location>
        <begin position="660"/>
        <end position="772"/>
    </location>
</feature>
<evidence type="ECO:0000256" key="3">
    <source>
        <dbReference type="ARBA" id="ARBA00022475"/>
    </source>
</evidence>
<dbReference type="InterPro" id="IPR051447">
    <property type="entry name" value="Lipoprotein-release_system"/>
</dbReference>
<dbReference type="OrthoDB" id="5137249at2"/>
<reference evidence="10 11" key="1">
    <citation type="submission" date="2017-05" db="EMBL/GenBank/DDBJ databases">
        <authorList>
            <person name="Song R."/>
            <person name="Chenine A.L."/>
            <person name="Ruprecht R.M."/>
        </authorList>
    </citation>
    <scope>NUCLEOTIDE SEQUENCE [LARGE SCALE GENOMIC DNA]</scope>
    <source>
        <strain evidence="10 11">CECT 8489</strain>
    </source>
</reference>
<comment type="similarity">
    <text evidence="2">Belongs to the ABC-4 integral membrane protein family. LolC/E subfamily.</text>
</comment>
<dbReference type="GO" id="GO:0098797">
    <property type="term" value="C:plasma membrane protein complex"/>
    <property type="evidence" value="ECO:0007669"/>
    <property type="project" value="TreeGrafter"/>
</dbReference>
<feature type="transmembrane region" description="Helical" evidence="7">
    <location>
        <begin position="654"/>
        <end position="677"/>
    </location>
</feature>
<feature type="domain" description="MacB-like periplasmic core" evidence="9">
    <location>
        <begin position="22"/>
        <end position="226"/>
    </location>
</feature>
<evidence type="ECO:0000256" key="4">
    <source>
        <dbReference type="ARBA" id="ARBA00022692"/>
    </source>
</evidence>
<dbReference type="Proteomes" id="UP000201838">
    <property type="component" value="Unassembled WGS sequence"/>
</dbReference>
<feature type="transmembrane region" description="Helical" evidence="7">
    <location>
        <begin position="750"/>
        <end position="769"/>
    </location>
</feature>
<dbReference type="InterPro" id="IPR003838">
    <property type="entry name" value="ABC3_permease_C"/>
</dbReference>
<dbReference type="PANTHER" id="PTHR30489">
    <property type="entry name" value="LIPOPROTEIN-RELEASING SYSTEM TRANSMEMBRANE PROTEIN LOLE"/>
    <property type="match status" value="1"/>
</dbReference>
<proteinExistence type="inferred from homology"/>
<dbReference type="AlphaFoldDB" id="A0A238IUH3"/>
<evidence type="ECO:0000256" key="1">
    <source>
        <dbReference type="ARBA" id="ARBA00004651"/>
    </source>
</evidence>
<feature type="domain" description="ABC3 transporter permease C-terminal" evidence="8">
    <location>
        <begin position="269"/>
        <end position="387"/>
    </location>
</feature>